<dbReference type="Pfam" id="PF10026">
    <property type="entry name" value="DUF2268"/>
    <property type="match status" value="1"/>
</dbReference>
<protein>
    <recommendedName>
        <fullName evidence="1">DUF2268 domain-containing protein</fullName>
    </recommendedName>
</protein>
<dbReference type="RefSeq" id="WP_047885198.1">
    <property type="nucleotide sequence ID" value="NZ_CP071326.1"/>
</dbReference>
<dbReference type="Proteomes" id="UP000035909">
    <property type="component" value="Unassembled WGS sequence"/>
</dbReference>
<sequence>MTIKVTFLNSSGKLSKYTDSLNQGIDKTLTRVGEFFELSEIDITVSPFQKGEESPSGLGGYALSEHRVELLIDCNRDDMDRVIEAELMEVLAHELHHCLRMSFHVPSVTLSQQLVMEGLACHFEHTVTNGKQSFLFKDLQDYDWRRGLKKMSHLLDVSDFSLDKLFLGSHPEEYPKYAGYWIGFNLVSEYLKTHQTKEVDIVGLDAKYFIEPLIFKPLT</sequence>
<reference evidence="2 3" key="1">
    <citation type="submission" date="2015-05" db="EMBL/GenBank/DDBJ databases">
        <title>Photobacterium galathea sp. nov.</title>
        <authorList>
            <person name="Machado H."/>
            <person name="Gram L."/>
        </authorList>
    </citation>
    <scope>NUCLEOTIDE SEQUENCE [LARGE SCALE GENOMIC DNA]</scope>
    <source>
        <strain evidence="2 3">DSM 22954</strain>
    </source>
</reference>
<feature type="domain" description="DUF2268" evidence="1">
    <location>
        <begin position="23"/>
        <end position="210"/>
    </location>
</feature>
<dbReference type="InterPro" id="IPR018728">
    <property type="entry name" value="DUF2268"/>
</dbReference>
<dbReference type="EMBL" id="LDOU01000008">
    <property type="protein sequence ID" value="KLV09794.1"/>
    <property type="molecule type" value="Genomic_DNA"/>
</dbReference>
<organism evidence="2 3">
    <name type="scientific">Photobacterium ganghwense</name>
    <dbReference type="NCBI Taxonomy" id="320778"/>
    <lineage>
        <taxon>Bacteria</taxon>
        <taxon>Pseudomonadati</taxon>
        <taxon>Pseudomonadota</taxon>
        <taxon>Gammaproteobacteria</taxon>
        <taxon>Vibrionales</taxon>
        <taxon>Vibrionaceae</taxon>
        <taxon>Photobacterium</taxon>
    </lineage>
</organism>
<gene>
    <name evidence="2" type="ORF">ABT57_10500</name>
</gene>
<proteinExistence type="predicted"/>
<dbReference type="AlphaFoldDB" id="A0A0J1HDT9"/>
<evidence type="ECO:0000259" key="1">
    <source>
        <dbReference type="Pfam" id="PF10026"/>
    </source>
</evidence>
<evidence type="ECO:0000313" key="3">
    <source>
        <dbReference type="Proteomes" id="UP000035909"/>
    </source>
</evidence>
<name>A0A0J1HDT9_9GAMM</name>
<keyword evidence="3" id="KW-1185">Reference proteome</keyword>
<dbReference type="OrthoDB" id="69012at2"/>
<comment type="caution">
    <text evidence="2">The sequence shown here is derived from an EMBL/GenBank/DDBJ whole genome shotgun (WGS) entry which is preliminary data.</text>
</comment>
<evidence type="ECO:0000313" key="2">
    <source>
        <dbReference type="EMBL" id="KLV09794.1"/>
    </source>
</evidence>
<dbReference type="PATRIC" id="fig|320778.3.peg.2284"/>
<accession>A0A0J1HDT9</accession>